<dbReference type="RefSeq" id="XP_002490827.1">
    <property type="nucleotide sequence ID" value="XM_002490782.1"/>
</dbReference>
<dbReference type="AlphaFoldDB" id="C4QZ73"/>
<dbReference type="EMBL" id="FN392319">
    <property type="protein sequence ID" value="CAY68547.1"/>
    <property type="molecule type" value="Genomic_DNA"/>
</dbReference>
<dbReference type="Proteomes" id="UP000000314">
    <property type="component" value="Chromosome 1"/>
</dbReference>
<feature type="region of interest" description="Disordered" evidence="1">
    <location>
        <begin position="114"/>
        <end position="144"/>
    </location>
</feature>
<dbReference type="KEGG" id="ppa:PAS_FragB_0015"/>
<sequence>MFTLDDFCVIDGNPCQPGCIYCSKECREQDSSTQHTCDLCDMWDLQSGGHDKFRKSSLFSTPELSDSCPNSPLQSFEDEIFTPVDDKGGFLYELTQFSRNTKDYTLQEPLLLDLNSSNSPNDTAKQNQQQHTQQQTNVPQSLTPDLSTAHQNYLIWLQRAQ</sequence>
<evidence type="ECO:0000313" key="2">
    <source>
        <dbReference type="EMBL" id="CAY68547.1"/>
    </source>
</evidence>
<name>C4QZ73_KOMPG</name>
<dbReference type="HOGENOM" id="CLU_1644343_0_0_1"/>
<dbReference type="GeneID" id="8197460"/>
<keyword evidence="3" id="KW-1185">Reference proteome</keyword>
<organism evidence="2 3">
    <name type="scientific">Komagataella phaffii (strain GS115 / ATCC 20864)</name>
    <name type="common">Yeast</name>
    <name type="synonym">Pichia pastoris</name>
    <dbReference type="NCBI Taxonomy" id="644223"/>
    <lineage>
        <taxon>Eukaryota</taxon>
        <taxon>Fungi</taxon>
        <taxon>Dikarya</taxon>
        <taxon>Ascomycota</taxon>
        <taxon>Saccharomycotina</taxon>
        <taxon>Pichiomycetes</taxon>
        <taxon>Pichiales</taxon>
        <taxon>Pichiaceae</taxon>
        <taxon>Komagataella</taxon>
    </lineage>
</organism>
<evidence type="ECO:0000256" key="1">
    <source>
        <dbReference type="SAM" id="MobiDB-lite"/>
    </source>
</evidence>
<dbReference type="OrthoDB" id="10295865at2759"/>
<reference evidence="2 3" key="1">
    <citation type="journal article" date="2009" name="Nat. Biotechnol.">
        <title>Genome sequence of the recombinant protein production host Pichia pastoris.</title>
        <authorList>
            <person name="De Schutter K."/>
            <person name="Lin Y.C."/>
            <person name="Tiels P."/>
            <person name="Van Hecke A."/>
            <person name="Glinka S."/>
            <person name="Weber-Lehmann J."/>
            <person name="Rouze P."/>
            <person name="Van de Peer Y."/>
            <person name="Callewaert N."/>
        </authorList>
    </citation>
    <scope>NUCLEOTIDE SEQUENCE [LARGE SCALE GENOMIC DNA]</scope>
    <source>
        <strain evidence="3">GS115 / ATCC 20864</strain>
    </source>
</reference>
<gene>
    <name evidence="2" type="ordered locus">PAS_FragB_0015</name>
</gene>
<accession>C4QZ73</accession>
<feature type="compositionally biased region" description="Low complexity" evidence="1">
    <location>
        <begin position="114"/>
        <end position="137"/>
    </location>
</feature>
<proteinExistence type="predicted"/>
<protein>
    <submittedName>
        <fullName evidence="2">Uncharacterized protein</fullName>
    </submittedName>
</protein>
<dbReference type="InParanoid" id="C4QZ73"/>
<evidence type="ECO:0000313" key="3">
    <source>
        <dbReference type="Proteomes" id="UP000000314"/>
    </source>
</evidence>